<dbReference type="Proteomes" id="UP000011087">
    <property type="component" value="Unassembled WGS sequence"/>
</dbReference>
<reference evidence="2" key="3">
    <citation type="submission" date="2016-03" db="UniProtKB">
        <authorList>
            <consortium name="EnsemblProtists"/>
        </authorList>
    </citation>
    <scope>IDENTIFICATION</scope>
</reference>
<organism evidence="1">
    <name type="scientific">Guillardia theta (strain CCMP2712)</name>
    <name type="common">Cryptophyte</name>
    <dbReference type="NCBI Taxonomy" id="905079"/>
    <lineage>
        <taxon>Eukaryota</taxon>
        <taxon>Cryptophyceae</taxon>
        <taxon>Pyrenomonadales</taxon>
        <taxon>Geminigeraceae</taxon>
        <taxon>Guillardia</taxon>
    </lineage>
</organism>
<dbReference type="AlphaFoldDB" id="L1JRN9"/>
<dbReference type="InterPro" id="IPR032710">
    <property type="entry name" value="NTF2-like_dom_sf"/>
</dbReference>
<dbReference type="Pfam" id="PF10184">
    <property type="entry name" value="DUF2358"/>
    <property type="match status" value="1"/>
</dbReference>
<dbReference type="eggNOG" id="ENOG502S3VQ">
    <property type="taxonomic scope" value="Eukaryota"/>
</dbReference>
<dbReference type="HOGENOM" id="CLU_1848883_0_0_1"/>
<dbReference type="STRING" id="905079.L1JRN9"/>
<keyword evidence="3" id="KW-1185">Reference proteome</keyword>
<dbReference type="SUPFAM" id="SSF54427">
    <property type="entry name" value="NTF2-like"/>
    <property type="match status" value="1"/>
</dbReference>
<evidence type="ECO:0000313" key="2">
    <source>
        <dbReference type="EnsemblProtists" id="EKX50830"/>
    </source>
</evidence>
<dbReference type="PANTHER" id="PTHR34123:SF1">
    <property type="entry name" value="OS04G0578200 PROTEIN"/>
    <property type="match status" value="1"/>
</dbReference>
<proteinExistence type="predicted"/>
<sequence>MKSESEDYKDDVSLPLRLAWKGAEALGNLAAFVQGRGGNEDLLQRLQLEYEKNYFLSGDIDVSLYHPDCLFADPFASFRGRERFRRNLSNLGLFVLSYRCRLLSLAQDPVDPNVFRSCVMVKLQLNLPWRPVLAWPWRV</sequence>
<gene>
    <name evidence="1" type="ORF">GUITHDRAFT_103420</name>
</gene>
<dbReference type="PANTHER" id="PTHR34123">
    <property type="entry name" value="OS04G0578200 PROTEIN"/>
    <property type="match status" value="1"/>
</dbReference>
<dbReference type="InterPro" id="IPR018790">
    <property type="entry name" value="DUF2358"/>
</dbReference>
<dbReference type="EnsemblProtists" id="EKX50830">
    <property type="protein sequence ID" value="EKX50830"/>
    <property type="gene ID" value="GUITHDRAFT_103420"/>
</dbReference>
<reference evidence="3" key="2">
    <citation type="submission" date="2012-11" db="EMBL/GenBank/DDBJ databases">
        <authorList>
            <person name="Kuo A."/>
            <person name="Curtis B.A."/>
            <person name="Tanifuji G."/>
            <person name="Burki F."/>
            <person name="Gruber A."/>
            <person name="Irimia M."/>
            <person name="Maruyama S."/>
            <person name="Arias M.C."/>
            <person name="Ball S.G."/>
            <person name="Gile G.H."/>
            <person name="Hirakawa Y."/>
            <person name="Hopkins J.F."/>
            <person name="Rensing S.A."/>
            <person name="Schmutz J."/>
            <person name="Symeonidi A."/>
            <person name="Elias M."/>
            <person name="Eveleigh R.J."/>
            <person name="Herman E.K."/>
            <person name="Klute M.J."/>
            <person name="Nakayama T."/>
            <person name="Obornik M."/>
            <person name="Reyes-Prieto A."/>
            <person name="Armbrust E.V."/>
            <person name="Aves S.J."/>
            <person name="Beiko R.G."/>
            <person name="Coutinho P."/>
            <person name="Dacks J.B."/>
            <person name="Durnford D.G."/>
            <person name="Fast N.M."/>
            <person name="Green B.R."/>
            <person name="Grisdale C."/>
            <person name="Hempe F."/>
            <person name="Henrissat B."/>
            <person name="Hoppner M.P."/>
            <person name="Ishida K.-I."/>
            <person name="Kim E."/>
            <person name="Koreny L."/>
            <person name="Kroth P.G."/>
            <person name="Liu Y."/>
            <person name="Malik S.-B."/>
            <person name="Maier U.G."/>
            <person name="McRose D."/>
            <person name="Mock T."/>
            <person name="Neilson J.A."/>
            <person name="Onodera N.T."/>
            <person name="Poole A.M."/>
            <person name="Pritham E.J."/>
            <person name="Richards T.A."/>
            <person name="Rocap G."/>
            <person name="Roy S.W."/>
            <person name="Sarai C."/>
            <person name="Schaack S."/>
            <person name="Shirato S."/>
            <person name="Slamovits C.H."/>
            <person name="Spencer D.F."/>
            <person name="Suzuki S."/>
            <person name="Worden A.Z."/>
            <person name="Zauner S."/>
            <person name="Barry K."/>
            <person name="Bell C."/>
            <person name="Bharti A.K."/>
            <person name="Crow J.A."/>
            <person name="Grimwood J."/>
            <person name="Kramer R."/>
            <person name="Lindquist E."/>
            <person name="Lucas S."/>
            <person name="Salamov A."/>
            <person name="McFadden G.I."/>
            <person name="Lane C.E."/>
            <person name="Keeling P.J."/>
            <person name="Gray M.W."/>
            <person name="Grigoriev I.V."/>
            <person name="Archibald J.M."/>
        </authorList>
    </citation>
    <scope>NUCLEOTIDE SEQUENCE</scope>
    <source>
        <strain evidence="3">CCMP2712</strain>
    </source>
</reference>
<evidence type="ECO:0000313" key="1">
    <source>
        <dbReference type="EMBL" id="EKX50830.1"/>
    </source>
</evidence>
<name>L1JRN9_GUITC</name>
<dbReference type="RefSeq" id="XP_005837810.1">
    <property type="nucleotide sequence ID" value="XM_005837753.1"/>
</dbReference>
<protein>
    <submittedName>
        <fullName evidence="1 2">Uncharacterized protein</fullName>
    </submittedName>
</protein>
<dbReference type="GeneID" id="17307485"/>
<accession>L1JRN9</accession>
<dbReference type="PaxDb" id="55529-EKX50830"/>
<dbReference type="OrthoDB" id="348976at2759"/>
<dbReference type="KEGG" id="gtt:GUITHDRAFT_103420"/>
<dbReference type="OMA" id="HIESWDI"/>
<evidence type="ECO:0000313" key="3">
    <source>
        <dbReference type="Proteomes" id="UP000011087"/>
    </source>
</evidence>
<reference evidence="1 3" key="1">
    <citation type="journal article" date="2012" name="Nature">
        <title>Algal genomes reveal evolutionary mosaicism and the fate of nucleomorphs.</title>
        <authorList>
            <consortium name="DOE Joint Genome Institute"/>
            <person name="Curtis B.A."/>
            <person name="Tanifuji G."/>
            <person name="Burki F."/>
            <person name="Gruber A."/>
            <person name="Irimia M."/>
            <person name="Maruyama S."/>
            <person name="Arias M.C."/>
            <person name="Ball S.G."/>
            <person name="Gile G.H."/>
            <person name="Hirakawa Y."/>
            <person name="Hopkins J.F."/>
            <person name="Kuo A."/>
            <person name="Rensing S.A."/>
            <person name="Schmutz J."/>
            <person name="Symeonidi A."/>
            <person name="Elias M."/>
            <person name="Eveleigh R.J."/>
            <person name="Herman E.K."/>
            <person name="Klute M.J."/>
            <person name="Nakayama T."/>
            <person name="Obornik M."/>
            <person name="Reyes-Prieto A."/>
            <person name="Armbrust E.V."/>
            <person name="Aves S.J."/>
            <person name="Beiko R.G."/>
            <person name="Coutinho P."/>
            <person name="Dacks J.B."/>
            <person name="Durnford D.G."/>
            <person name="Fast N.M."/>
            <person name="Green B.R."/>
            <person name="Grisdale C.J."/>
            <person name="Hempel F."/>
            <person name="Henrissat B."/>
            <person name="Hoppner M.P."/>
            <person name="Ishida K."/>
            <person name="Kim E."/>
            <person name="Koreny L."/>
            <person name="Kroth P.G."/>
            <person name="Liu Y."/>
            <person name="Malik S.B."/>
            <person name="Maier U.G."/>
            <person name="McRose D."/>
            <person name="Mock T."/>
            <person name="Neilson J.A."/>
            <person name="Onodera N.T."/>
            <person name="Poole A.M."/>
            <person name="Pritham E.J."/>
            <person name="Richards T.A."/>
            <person name="Rocap G."/>
            <person name="Roy S.W."/>
            <person name="Sarai C."/>
            <person name="Schaack S."/>
            <person name="Shirato S."/>
            <person name="Slamovits C.H."/>
            <person name="Spencer D.F."/>
            <person name="Suzuki S."/>
            <person name="Worden A.Z."/>
            <person name="Zauner S."/>
            <person name="Barry K."/>
            <person name="Bell C."/>
            <person name="Bharti A.K."/>
            <person name="Crow J.A."/>
            <person name="Grimwood J."/>
            <person name="Kramer R."/>
            <person name="Lindquist E."/>
            <person name="Lucas S."/>
            <person name="Salamov A."/>
            <person name="McFadden G.I."/>
            <person name="Lane C.E."/>
            <person name="Keeling P.J."/>
            <person name="Gray M.W."/>
            <person name="Grigoriev I.V."/>
            <person name="Archibald J.M."/>
        </authorList>
    </citation>
    <scope>NUCLEOTIDE SEQUENCE</scope>
    <source>
        <strain evidence="1 3">CCMP2712</strain>
    </source>
</reference>
<dbReference type="EMBL" id="JH992977">
    <property type="protein sequence ID" value="EKX50830.1"/>
    <property type="molecule type" value="Genomic_DNA"/>
</dbReference>